<accession>A0A1I2CFJ1</accession>
<dbReference type="AlphaFoldDB" id="A0A1I2CFJ1"/>
<keyword evidence="3" id="KW-1185">Reference proteome</keyword>
<name>A0A1I2CFJ1_9BACT</name>
<feature type="transmembrane region" description="Helical" evidence="1">
    <location>
        <begin position="50"/>
        <end position="72"/>
    </location>
</feature>
<gene>
    <name evidence="2" type="ORF">SAMN02745121_05111</name>
</gene>
<dbReference type="STRING" id="54.SAMN02745121_05111"/>
<keyword evidence="1" id="KW-1133">Transmembrane helix</keyword>
<proteinExistence type="predicted"/>
<keyword evidence="1" id="KW-0472">Membrane</keyword>
<protein>
    <submittedName>
        <fullName evidence="2">Uncharacterized protein</fullName>
    </submittedName>
</protein>
<evidence type="ECO:0000313" key="2">
    <source>
        <dbReference type="EMBL" id="SFE67034.1"/>
    </source>
</evidence>
<evidence type="ECO:0000313" key="3">
    <source>
        <dbReference type="Proteomes" id="UP000199400"/>
    </source>
</evidence>
<feature type="transmembrane region" description="Helical" evidence="1">
    <location>
        <begin position="125"/>
        <end position="145"/>
    </location>
</feature>
<organism evidence="2 3">
    <name type="scientific">Nannocystis exedens</name>
    <dbReference type="NCBI Taxonomy" id="54"/>
    <lineage>
        <taxon>Bacteria</taxon>
        <taxon>Pseudomonadati</taxon>
        <taxon>Myxococcota</taxon>
        <taxon>Polyangia</taxon>
        <taxon>Nannocystales</taxon>
        <taxon>Nannocystaceae</taxon>
        <taxon>Nannocystis</taxon>
    </lineage>
</organism>
<dbReference type="EMBL" id="FOMX01000017">
    <property type="protein sequence ID" value="SFE67034.1"/>
    <property type="molecule type" value="Genomic_DNA"/>
</dbReference>
<feature type="transmembrane region" description="Helical" evidence="1">
    <location>
        <begin position="176"/>
        <end position="200"/>
    </location>
</feature>
<sequence length="225" mass="22360">MVGPVVASALALVVAVSPPLAQGAAQDGRAPRRSARGDVAEMKLSPDARLGLGMGLGLAGGLTMGTGIGLALRDRQVYRVFVPAPNNAAYVAAVTATNTGAGMIGAGLGLGASALTAGLGARDRALWGEFAAGGTLAIAGVAWYVTEWQRVQKMLYDGGKDDAAIDAGPVRREAAAAAFIGAGVGLAFGAGVALLTRYLVARRLVRPGRAALGGGPLGAGLLARF</sequence>
<evidence type="ECO:0000256" key="1">
    <source>
        <dbReference type="SAM" id="Phobius"/>
    </source>
</evidence>
<keyword evidence="1" id="KW-0812">Transmembrane</keyword>
<dbReference type="Proteomes" id="UP000199400">
    <property type="component" value="Unassembled WGS sequence"/>
</dbReference>
<reference evidence="3" key="1">
    <citation type="submission" date="2016-10" db="EMBL/GenBank/DDBJ databases">
        <authorList>
            <person name="Varghese N."/>
            <person name="Submissions S."/>
        </authorList>
    </citation>
    <scope>NUCLEOTIDE SEQUENCE [LARGE SCALE GENOMIC DNA]</scope>
    <source>
        <strain evidence="3">ATCC 25963</strain>
    </source>
</reference>